<name>A0A6C0DUV6_9ZZZZ</name>
<dbReference type="InterPro" id="IPR043914">
    <property type="entry name" value="DUF5763"/>
</dbReference>
<dbReference type="AlphaFoldDB" id="A0A6C0DUV6"/>
<organism evidence="1">
    <name type="scientific">viral metagenome</name>
    <dbReference type="NCBI Taxonomy" id="1070528"/>
    <lineage>
        <taxon>unclassified sequences</taxon>
        <taxon>metagenomes</taxon>
        <taxon>organismal metagenomes</taxon>
    </lineage>
</organism>
<dbReference type="Pfam" id="PF19067">
    <property type="entry name" value="DUF5763"/>
    <property type="match status" value="1"/>
</dbReference>
<sequence>METSNCKAIIQSGERVGENCKRIGKDNGYCIHHQRQYQYDLLINEDKKLCNMFFRGCDNELSENDIINKYKNCETCREKKIGKSYNCALESCTFKIKNKEDKYCGKHIRLLLKDDEKNTNIKYCNIDRGCFNKIISGTKCEECKNIEKDTVSKEITNLRQKHNIQVTKIPNNLDKKQEDKTICVAEFWRGVQKNAYSRSLLFNLSESDFEKIIIQPCYYCGFVSNSRLNGIDRMNNNKGYILSNCVSCCKMCNIIKNIQHPNEFLDKINIINDYVFSSIQIKKEFITKWDGYLSKASRETYKNYKSHCDRRNLSFLLTEKEYDSLINGKCYLCGIEQPSNHTNGIDRFDSTIRSYTLENSKTCCGHCNLMKGALSYSEFIMKCIQIKNYNCDRNIFNSIPIYSYTKCRNEFYTSEDIYNMMINGKYMNYIEWCREKNKTPEFISEMNIICNLDDITNESNKETIITSIKNEMEKERTRLYSKDVLNNTINIQCTTLYCYLTQGKIEYFKEWYNTNYTKSVLFDEKLQYLIDSLAYLDKENGIEACKKFMYDEKNRRNTQQRREKIKKTVKYSSKVIPKNTNKSSTDSSKTETNIIIDNVDTSQNIINTVINIQTNKIVANTSPKQWKVKQIYETISSNKENIYKTFCEENNNITKIPDWETKWIEFILSVKGKKLEESDEIIRDFLENLRRIRHNTLCIENKNIIDRDDRQQWPATTIVRAYLDGKIDTFKKYTEVQTGDNPEDLVWQKRWDSFILSLNDNKQNSNKLKDLCSKFLAAQRTKRYRNKK</sequence>
<evidence type="ECO:0000313" key="1">
    <source>
        <dbReference type="EMBL" id="QHT20241.1"/>
    </source>
</evidence>
<protein>
    <submittedName>
        <fullName evidence="1">Uncharacterized protein</fullName>
    </submittedName>
</protein>
<reference evidence="1" key="1">
    <citation type="journal article" date="2020" name="Nature">
        <title>Giant virus diversity and host interactions through global metagenomics.</title>
        <authorList>
            <person name="Schulz F."/>
            <person name="Roux S."/>
            <person name="Paez-Espino D."/>
            <person name="Jungbluth S."/>
            <person name="Walsh D.A."/>
            <person name="Denef V.J."/>
            <person name="McMahon K.D."/>
            <person name="Konstantinidis K.T."/>
            <person name="Eloe-Fadrosh E.A."/>
            <person name="Kyrpides N.C."/>
            <person name="Woyke T."/>
        </authorList>
    </citation>
    <scope>NUCLEOTIDE SEQUENCE</scope>
    <source>
        <strain evidence="1">GVMAG-M-3300023174-60</strain>
    </source>
</reference>
<dbReference type="EMBL" id="MN739677">
    <property type="protein sequence ID" value="QHT20241.1"/>
    <property type="molecule type" value="Genomic_DNA"/>
</dbReference>
<accession>A0A6C0DUV6</accession>
<proteinExistence type="predicted"/>
<dbReference type="Gene3D" id="3.30.40.220">
    <property type="match status" value="2"/>
</dbReference>